<dbReference type="Proteomes" id="UP000030700">
    <property type="component" value="Unassembled WGS sequence"/>
</dbReference>
<dbReference type="STRING" id="1499966.U14_01925"/>
<accession>A0A0S6VWR1</accession>
<proteinExistence type="predicted"/>
<dbReference type="EMBL" id="DF820456">
    <property type="protein sequence ID" value="GAK50692.1"/>
    <property type="molecule type" value="Genomic_DNA"/>
</dbReference>
<sequence>MNNDKFIEIRLTGSEIRPGSVRSSDIAEIIKSVEEMISAVVIRDTPGLKKENVIIGLTNIQPGSIGLQFLPNLPDQAFSAASLITQSLNERDFSSIPNVSLKGLYALASFTKKHHCHAEILTQNGTKKLLAVITPDTEIFYLSPIVGQTTMYGTVMRVGGIEPRIMLRTINNQTVYCDTNFLLAKQLAEHLYAQVCVTGTAKWTPDTLELEEFQIEEIIDYQETSAVEAFQELSQLLSSQFENIADVESFVTAVRRGEWEE</sequence>
<evidence type="ECO:0000313" key="2">
    <source>
        <dbReference type="Proteomes" id="UP000030700"/>
    </source>
</evidence>
<protein>
    <submittedName>
        <fullName evidence="1">Uncharacterized protein</fullName>
    </submittedName>
</protein>
<dbReference type="AlphaFoldDB" id="A0A0S6VWR1"/>
<dbReference type="HOGENOM" id="CLU_079906_0_0_0"/>
<gene>
    <name evidence="1" type="ORF">U14_01925</name>
</gene>
<keyword evidence="2" id="KW-1185">Reference proteome</keyword>
<organism evidence="1">
    <name type="scientific">Candidatus Moduliflexus flocculans</name>
    <dbReference type="NCBI Taxonomy" id="1499966"/>
    <lineage>
        <taxon>Bacteria</taxon>
        <taxon>Candidatus Moduliflexota</taxon>
        <taxon>Candidatus Moduliflexia</taxon>
        <taxon>Candidatus Moduliflexales</taxon>
        <taxon>Candidatus Moduliflexaceae</taxon>
    </lineage>
</organism>
<reference evidence="1" key="1">
    <citation type="journal article" date="2015" name="PeerJ">
        <title>First genomic representation of candidate bacterial phylum KSB3 points to enhanced environmental sensing as a trigger of wastewater bulking.</title>
        <authorList>
            <person name="Sekiguchi Y."/>
            <person name="Ohashi A."/>
            <person name="Parks D.H."/>
            <person name="Yamauchi T."/>
            <person name="Tyson G.W."/>
            <person name="Hugenholtz P."/>
        </authorList>
    </citation>
    <scope>NUCLEOTIDE SEQUENCE [LARGE SCALE GENOMIC DNA]</scope>
</reference>
<evidence type="ECO:0000313" key="1">
    <source>
        <dbReference type="EMBL" id="GAK50692.1"/>
    </source>
</evidence>
<name>A0A0S6VWR1_9BACT</name>